<feature type="transmembrane region" description="Helical" evidence="1">
    <location>
        <begin position="48"/>
        <end position="68"/>
    </location>
</feature>
<gene>
    <name evidence="2" type="ORF">MNBD_GAMMA09-1552</name>
</gene>
<evidence type="ECO:0000256" key="1">
    <source>
        <dbReference type="SAM" id="Phobius"/>
    </source>
</evidence>
<dbReference type="EMBL" id="UOFI01000162">
    <property type="protein sequence ID" value="VAW69460.1"/>
    <property type="molecule type" value="Genomic_DNA"/>
</dbReference>
<dbReference type="AlphaFoldDB" id="A0A3B0XXL6"/>
<accession>A0A3B0XXL6</accession>
<reference evidence="2" key="1">
    <citation type="submission" date="2018-06" db="EMBL/GenBank/DDBJ databases">
        <authorList>
            <person name="Zhirakovskaya E."/>
        </authorList>
    </citation>
    <scope>NUCLEOTIDE SEQUENCE</scope>
</reference>
<proteinExistence type="predicted"/>
<keyword evidence="1" id="KW-1133">Transmembrane helix</keyword>
<keyword evidence="1" id="KW-0472">Membrane</keyword>
<evidence type="ECO:0000313" key="2">
    <source>
        <dbReference type="EMBL" id="VAW69460.1"/>
    </source>
</evidence>
<feature type="non-terminal residue" evidence="2">
    <location>
        <position position="75"/>
    </location>
</feature>
<keyword evidence="1" id="KW-0812">Transmembrane</keyword>
<protein>
    <submittedName>
        <fullName evidence="2">Uncharacterized protein</fullName>
    </submittedName>
</protein>
<sequence length="75" mass="8600">MTLISAILGIIADRLLTHLHEYRHYRQFLAWADAVHSRLSSDTWNSSFGLMLVLLPVWTVAGLLQVWLHDVLFGL</sequence>
<name>A0A3B0XXL6_9ZZZZ</name>
<organism evidence="2">
    <name type="scientific">hydrothermal vent metagenome</name>
    <dbReference type="NCBI Taxonomy" id="652676"/>
    <lineage>
        <taxon>unclassified sequences</taxon>
        <taxon>metagenomes</taxon>
        <taxon>ecological metagenomes</taxon>
    </lineage>
</organism>